<dbReference type="AlphaFoldDB" id="A0AAE1YSM4"/>
<feature type="compositionally biased region" description="Gly residues" evidence="1">
    <location>
        <begin position="71"/>
        <end position="82"/>
    </location>
</feature>
<evidence type="ECO:0000256" key="1">
    <source>
        <dbReference type="SAM" id="MobiDB-lite"/>
    </source>
</evidence>
<name>A0AAE1YSM4_9LAMI</name>
<proteinExistence type="predicted"/>
<reference evidence="2" key="1">
    <citation type="submission" date="2020-06" db="EMBL/GenBank/DDBJ databases">
        <authorList>
            <person name="Li T."/>
            <person name="Hu X."/>
            <person name="Zhang T."/>
            <person name="Song X."/>
            <person name="Zhang H."/>
            <person name="Dai N."/>
            <person name="Sheng W."/>
            <person name="Hou X."/>
            <person name="Wei L."/>
        </authorList>
    </citation>
    <scope>NUCLEOTIDE SEQUENCE</scope>
    <source>
        <strain evidence="2">3651</strain>
        <tissue evidence="2">Leaf</tissue>
    </source>
</reference>
<protein>
    <submittedName>
        <fullName evidence="2">Uncharacterized protein</fullName>
    </submittedName>
</protein>
<gene>
    <name evidence="2" type="ORF">Salat_0655200</name>
</gene>
<sequence>MPCANLTTGANFSQSDRIEVSSLEKEIPGSPMYDKALPMAALDSSLKGFLAALEGSNWNMSVLKGAAGVGGDAGGSGGGRLGEGSMRGVEWKGNGGEGLPEGEDEGSARVGAGRVKNKNSTEEESHRGKGVQAPAVVPTHVRENGGGRPLRV</sequence>
<dbReference type="EMBL" id="JACGWO010000002">
    <property type="protein sequence ID" value="KAK4434923.1"/>
    <property type="molecule type" value="Genomic_DNA"/>
</dbReference>
<accession>A0AAE1YSM4</accession>
<comment type="caution">
    <text evidence="2">The sequence shown here is derived from an EMBL/GenBank/DDBJ whole genome shotgun (WGS) entry which is preliminary data.</text>
</comment>
<feature type="region of interest" description="Disordered" evidence="1">
    <location>
        <begin position="71"/>
        <end position="152"/>
    </location>
</feature>
<dbReference type="Proteomes" id="UP001293254">
    <property type="component" value="Unassembled WGS sequence"/>
</dbReference>
<keyword evidence="3" id="KW-1185">Reference proteome</keyword>
<reference evidence="2" key="2">
    <citation type="journal article" date="2024" name="Plant">
        <title>Genomic evolution and insights into agronomic trait innovations of Sesamum species.</title>
        <authorList>
            <person name="Miao H."/>
            <person name="Wang L."/>
            <person name="Qu L."/>
            <person name="Liu H."/>
            <person name="Sun Y."/>
            <person name="Le M."/>
            <person name="Wang Q."/>
            <person name="Wei S."/>
            <person name="Zheng Y."/>
            <person name="Lin W."/>
            <person name="Duan Y."/>
            <person name="Cao H."/>
            <person name="Xiong S."/>
            <person name="Wang X."/>
            <person name="Wei L."/>
            <person name="Li C."/>
            <person name="Ma Q."/>
            <person name="Ju M."/>
            <person name="Zhao R."/>
            <person name="Li G."/>
            <person name="Mu C."/>
            <person name="Tian Q."/>
            <person name="Mei H."/>
            <person name="Zhang T."/>
            <person name="Gao T."/>
            <person name="Zhang H."/>
        </authorList>
    </citation>
    <scope>NUCLEOTIDE SEQUENCE</scope>
    <source>
        <strain evidence="2">3651</strain>
    </source>
</reference>
<evidence type="ECO:0000313" key="3">
    <source>
        <dbReference type="Proteomes" id="UP001293254"/>
    </source>
</evidence>
<organism evidence="2 3">
    <name type="scientific">Sesamum alatum</name>
    <dbReference type="NCBI Taxonomy" id="300844"/>
    <lineage>
        <taxon>Eukaryota</taxon>
        <taxon>Viridiplantae</taxon>
        <taxon>Streptophyta</taxon>
        <taxon>Embryophyta</taxon>
        <taxon>Tracheophyta</taxon>
        <taxon>Spermatophyta</taxon>
        <taxon>Magnoliopsida</taxon>
        <taxon>eudicotyledons</taxon>
        <taxon>Gunneridae</taxon>
        <taxon>Pentapetalae</taxon>
        <taxon>asterids</taxon>
        <taxon>lamiids</taxon>
        <taxon>Lamiales</taxon>
        <taxon>Pedaliaceae</taxon>
        <taxon>Sesamum</taxon>
    </lineage>
</organism>
<evidence type="ECO:0000313" key="2">
    <source>
        <dbReference type="EMBL" id="KAK4434923.1"/>
    </source>
</evidence>